<protein>
    <recommendedName>
        <fullName evidence="5">TPX2 C-terminal domain-containing protein</fullName>
    </recommendedName>
</protein>
<dbReference type="EMBL" id="JBFDAA010000010">
    <property type="protein sequence ID" value="KAL1124463.1"/>
    <property type="molecule type" value="Genomic_DNA"/>
</dbReference>
<organism evidence="6 7">
    <name type="scientific">Ranatra chinensis</name>
    <dbReference type="NCBI Taxonomy" id="642074"/>
    <lineage>
        <taxon>Eukaryota</taxon>
        <taxon>Metazoa</taxon>
        <taxon>Ecdysozoa</taxon>
        <taxon>Arthropoda</taxon>
        <taxon>Hexapoda</taxon>
        <taxon>Insecta</taxon>
        <taxon>Pterygota</taxon>
        <taxon>Neoptera</taxon>
        <taxon>Paraneoptera</taxon>
        <taxon>Hemiptera</taxon>
        <taxon>Heteroptera</taxon>
        <taxon>Panheteroptera</taxon>
        <taxon>Nepomorpha</taxon>
        <taxon>Nepidae</taxon>
        <taxon>Ranatrinae</taxon>
        <taxon>Ranatra</taxon>
    </lineage>
</organism>
<keyword evidence="4" id="KW-0206">Cytoskeleton</keyword>
<accession>A0ABD0YXA8</accession>
<evidence type="ECO:0000313" key="7">
    <source>
        <dbReference type="Proteomes" id="UP001558652"/>
    </source>
</evidence>
<name>A0ABD0YXA8_9HEMI</name>
<feature type="domain" description="TPX2 C-terminal" evidence="5">
    <location>
        <begin position="392"/>
        <end position="457"/>
    </location>
</feature>
<evidence type="ECO:0000259" key="5">
    <source>
        <dbReference type="Pfam" id="PF06886"/>
    </source>
</evidence>
<keyword evidence="3" id="KW-0963">Cytoplasm</keyword>
<dbReference type="Proteomes" id="UP001558652">
    <property type="component" value="Unassembled WGS sequence"/>
</dbReference>
<dbReference type="AlphaFoldDB" id="A0ABD0YXA8"/>
<evidence type="ECO:0000256" key="1">
    <source>
        <dbReference type="ARBA" id="ARBA00004245"/>
    </source>
</evidence>
<evidence type="ECO:0000256" key="2">
    <source>
        <dbReference type="ARBA" id="ARBA00005885"/>
    </source>
</evidence>
<evidence type="ECO:0000313" key="6">
    <source>
        <dbReference type="EMBL" id="KAL1124463.1"/>
    </source>
</evidence>
<keyword evidence="7" id="KW-1185">Reference proteome</keyword>
<reference evidence="6 7" key="1">
    <citation type="submission" date="2024-07" db="EMBL/GenBank/DDBJ databases">
        <title>Chromosome-level genome assembly of the water stick insect Ranatra chinensis (Heteroptera: Nepidae).</title>
        <authorList>
            <person name="Liu X."/>
        </authorList>
    </citation>
    <scope>NUCLEOTIDE SEQUENCE [LARGE SCALE GENOMIC DNA]</scope>
    <source>
        <strain evidence="6">Cailab_2021Rc</strain>
        <tissue evidence="6">Muscle</tissue>
    </source>
</reference>
<dbReference type="GO" id="GO:0005856">
    <property type="term" value="C:cytoskeleton"/>
    <property type="evidence" value="ECO:0007669"/>
    <property type="project" value="UniProtKB-SubCell"/>
</dbReference>
<comment type="similarity">
    <text evidence="2">Belongs to the TPX2 family.</text>
</comment>
<gene>
    <name evidence="6" type="ORF">AAG570_001089</name>
</gene>
<proteinExistence type="inferred from homology"/>
<dbReference type="Pfam" id="PF06886">
    <property type="entry name" value="TPX2"/>
    <property type="match status" value="1"/>
</dbReference>
<comment type="caution">
    <text evidence="6">The sequence shown here is derived from an EMBL/GenBank/DDBJ whole genome shotgun (WGS) entry which is preliminary data.</text>
</comment>
<dbReference type="InterPro" id="IPR027329">
    <property type="entry name" value="TPX2_C"/>
</dbReference>
<evidence type="ECO:0000256" key="3">
    <source>
        <dbReference type="ARBA" id="ARBA00022490"/>
    </source>
</evidence>
<evidence type="ECO:0000256" key="4">
    <source>
        <dbReference type="ARBA" id="ARBA00023212"/>
    </source>
</evidence>
<comment type="subcellular location">
    <subcellularLocation>
        <location evidence="1">Cytoplasm</location>
        <location evidence="1">Cytoskeleton</location>
    </subcellularLocation>
</comment>
<sequence>MESDSNFNFRAPQYLDSLETVASSFGDNDRHDSFFDDCSIVSDEATVFTPRKIPEIKIEKVGDEEKVEDEKKVEDNTVLEEVGIIVRATPGKKHSMVTRMDIHVNTPIRQLRSREVVLPRPGTRKRKAVASPCFSTTSTNLDTTWRPVLKAKKMMTLAEEIYHFHKDTPPRFRTKWKLDGPPQCKFIRLSMTEPQSPQLATRFRSHLSSLGDKAKASLGSLHRGIRRLPRGPRRTKIVKKEEPFIFKANPVPASTYVKEVIPIQQQGELDIGGAELLDNGKRRKLGSELSNTIYDRSQAMIDRKEEKIKKMRLEQSHRKSFHANPLPSCMSPSHSMATSVMSSVSRHSTRCNASLRPRSPFKAKFPSVLYKSPFVPKRASEEREVLTEIKEFNLNSEKRAKQRKEFERKLGERQEELRKIKEEVREQNLMREAREIKEWRKATVHKPLPLPHFIGKRPEENTKR</sequence>